<evidence type="ECO:0000256" key="1">
    <source>
        <dbReference type="SAM" id="MobiDB-lite"/>
    </source>
</evidence>
<sequence>MLSVVNEDVTTQSGSLIDDIAHEGARRMLAGALEAEVNPYIAELVGERAEAGRRLVVRNGRHRERTVTIATGPIASPSPAMAPTSNATSWSSVSGRLRHE</sequence>
<evidence type="ECO:0000313" key="3">
    <source>
        <dbReference type="Proteomes" id="UP000632849"/>
    </source>
</evidence>
<dbReference type="AlphaFoldDB" id="A0A919ERW2"/>
<dbReference type="Proteomes" id="UP000632849">
    <property type="component" value="Unassembled WGS sequence"/>
</dbReference>
<keyword evidence="3" id="KW-1185">Reference proteome</keyword>
<protein>
    <submittedName>
        <fullName evidence="2">Uncharacterized protein</fullName>
    </submittedName>
</protein>
<organism evidence="2 3">
    <name type="scientific">Streptomyces filamentosus</name>
    <name type="common">Streptomyces roseosporus</name>
    <dbReference type="NCBI Taxonomy" id="67294"/>
    <lineage>
        <taxon>Bacteria</taxon>
        <taxon>Bacillati</taxon>
        <taxon>Actinomycetota</taxon>
        <taxon>Actinomycetes</taxon>
        <taxon>Kitasatosporales</taxon>
        <taxon>Streptomycetaceae</taxon>
        <taxon>Streptomyces</taxon>
    </lineage>
</organism>
<dbReference type="EMBL" id="BNBE01000004">
    <property type="protein sequence ID" value="GHG25106.1"/>
    <property type="molecule type" value="Genomic_DNA"/>
</dbReference>
<dbReference type="RefSeq" id="WP_373310360.1">
    <property type="nucleotide sequence ID" value="NZ_BNBE01000004.1"/>
</dbReference>
<reference evidence="2" key="2">
    <citation type="submission" date="2020-09" db="EMBL/GenBank/DDBJ databases">
        <authorList>
            <person name="Sun Q."/>
            <person name="Ohkuma M."/>
        </authorList>
    </citation>
    <scope>NUCLEOTIDE SEQUENCE</scope>
    <source>
        <strain evidence="2">JCM 4122</strain>
    </source>
</reference>
<gene>
    <name evidence="2" type="ORF">GCM10017667_71260</name>
</gene>
<name>A0A919ERW2_STRFL</name>
<feature type="region of interest" description="Disordered" evidence="1">
    <location>
        <begin position="72"/>
        <end position="100"/>
    </location>
</feature>
<comment type="caution">
    <text evidence="2">The sequence shown here is derived from an EMBL/GenBank/DDBJ whole genome shotgun (WGS) entry which is preliminary data.</text>
</comment>
<reference evidence="2" key="1">
    <citation type="journal article" date="2014" name="Int. J. Syst. Evol. Microbiol.">
        <title>Complete genome sequence of Corynebacterium casei LMG S-19264T (=DSM 44701T), isolated from a smear-ripened cheese.</title>
        <authorList>
            <consortium name="US DOE Joint Genome Institute (JGI-PGF)"/>
            <person name="Walter F."/>
            <person name="Albersmeier A."/>
            <person name="Kalinowski J."/>
            <person name="Ruckert C."/>
        </authorList>
    </citation>
    <scope>NUCLEOTIDE SEQUENCE</scope>
    <source>
        <strain evidence="2">JCM 4122</strain>
    </source>
</reference>
<feature type="compositionally biased region" description="Polar residues" evidence="1">
    <location>
        <begin position="83"/>
        <end position="94"/>
    </location>
</feature>
<proteinExistence type="predicted"/>
<accession>A0A919ERW2</accession>
<evidence type="ECO:0000313" key="2">
    <source>
        <dbReference type="EMBL" id="GHG25106.1"/>
    </source>
</evidence>